<dbReference type="EMBL" id="FRCB01000006">
    <property type="protein sequence ID" value="SHM34226.1"/>
    <property type="molecule type" value="Genomic_DNA"/>
</dbReference>
<accession>A0A1M7I0A5</accession>
<evidence type="ECO:0000313" key="2">
    <source>
        <dbReference type="EMBL" id="SHM34226.1"/>
    </source>
</evidence>
<feature type="chain" id="PRO_5011980234" description="DUF4426 domain-containing protein" evidence="1">
    <location>
        <begin position="22"/>
        <end position="180"/>
    </location>
</feature>
<reference evidence="2 3" key="1">
    <citation type="submission" date="2016-11" db="EMBL/GenBank/DDBJ databases">
        <authorList>
            <person name="Varghese N."/>
            <person name="Submissions S."/>
        </authorList>
    </citation>
    <scope>NUCLEOTIDE SEQUENCE [LARGE SCALE GENOMIC DNA]</scope>
    <source>
        <strain evidence="2 3">DSM 28249</strain>
    </source>
</reference>
<keyword evidence="3" id="KW-1185">Reference proteome</keyword>
<name>A0A1M7I0A5_9RHOB</name>
<evidence type="ECO:0008006" key="4">
    <source>
        <dbReference type="Google" id="ProtNLM"/>
    </source>
</evidence>
<evidence type="ECO:0000256" key="1">
    <source>
        <dbReference type="SAM" id="SignalP"/>
    </source>
</evidence>
<dbReference type="Proteomes" id="UP000322545">
    <property type="component" value="Unassembled WGS sequence"/>
</dbReference>
<proteinExistence type="predicted"/>
<sequence length="180" mass="19479">MIRFASAVVALSAWFCTLAIAEPHTLTERYETMGTIEARVGDTTYSMVVPYDVARNRPHAEQKAIMGTFLTINFLGHVVAQDGTPDRPILQVTLQKREGEMSLVSAELLDDLGYGAPLVMGGDGGRGELVSFELEDSVVSGKIEGTFLRLDGYPPNRSVAVGTTPVPATIEWDVTLPPLQ</sequence>
<organism evidence="2 3">
    <name type="scientific">Roseovarius litoreus</name>
    <dbReference type="NCBI Taxonomy" id="1155722"/>
    <lineage>
        <taxon>Bacteria</taxon>
        <taxon>Pseudomonadati</taxon>
        <taxon>Pseudomonadota</taxon>
        <taxon>Alphaproteobacteria</taxon>
        <taxon>Rhodobacterales</taxon>
        <taxon>Roseobacteraceae</taxon>
        <taxon>Roseovarius</taxon>
    </lineage>
</organism>
<evidence type="ECO:0000313" key="3">
    <source>
        <dbReference type="Proteomes" id="UP000322545"/>
    </source>
</evidence>
<keyword evidence="1" id="KW-0732">Signal</keyword>
<protein>
    <recommendedName>
        <fullName evidence="4">DUF4426 domain-containing protein</fullName>
    </recommendedName>
</protein>
<dbReference type="AlphaFoldDB" id="A0A1M7I0A5"/>
<gene>
    <name evidence="2" type="ORF">SAMN05443432_106218</name>
</gene>
<feature type="signal peptide" evidence="1">
    <location>
        <begin position="1"/>
        <end position="21"/>
    </location>
</feature>
<dbReference type="RefSeq" id="WP_149780029.1">
    <property type="nucleotide sequence ID" value="NZ_FRCB01000006.1"/>
</dbReference>